<dbReference type="Gene3D" id="3.20.20.10">
    <property type="entry name" value="Alanine racemase"/>
    <property type="match status" value="1"/>
</dbReference>
<dbReference type="Gene3D" id="2.40.37.10">
    <property type="entry name" value="Lyase, Ornithine Decarboxylase, Chain A, domain 1"/>
    <property type="match status" value="1"/>
</dbReference>
<dbReference type="NCBIfam" id="TIGR00492">
    <property type="entry name" value="alr"/>
    <property type="match status" value="1"/>
</dbReference>
<dbReference type="HAMAP" id="MF_01201">
    <property type="entry name" value="Ala_racemase"/>
    <property type="match status" value="1"/>
</dbReference>
<evidence type="ECO:0000259" key="7">
    <source>
        <dbReference type="SMART" id="SM01005"/>
    </source>
</evidence>
<evidence type="ECO:0000256" key="4">
    <source>
        <dbReference type="HAMAP-Rule" id="MF_01201"/>
    </source>
</evidence>
<dbReference type="PANTHER" id="PTHR30511:SF0">
    <property type="entry name" value="ALANINE RACEMASE, CATABOLIC-RELATED"/>
    <property type="match status" value="1"/>
</dbReference>
<dbReference type="InterPro" id="IPR009006">
    <property type="entry name" value="Ala_racemase/Decarboxylase_C"/>
</dbReference>
<dbReference type="EC" id="5.1.1.1" evidence="4"/>
<feature type="modified residue" description="N6-(pyridoxal phosphate)lysine" evidence="4 5">
    <location>
        <position position="40"/>
    </location>
</feature>
<dbReference type="SMART" id="SM01005">
    <property type="entry name" value="Ala_racemase_C"/>
    <property type="match status" value="1"/>
</dbReference>
<proteinExistence type="inferred from homology"/>
<dbReference type="EMBL" id="DWWT01000002">
    <property type="protein sequence ID" value="HJC04632.1"/>
    <property type="molecule type" value="Genomic_DNA"/>
</dbReference>
<dbReference type="GO" id="GO:0005829">
    <property type="term" value="C:cytosol"/>
    <property type="evidence" value="ECO:0007669"/>
    <property type="project" value="TreeGrafter"/>
</dbReference>
<reference evidence="8" key="2">
    <citation type="submission" date="2021-04" db="EMBL/GenBank/DDBJ databases">
        <authorList>
            <person name="Gilroy R."/>
        </authorList>
    </citation>
    <scope>NUCLEOTIDE SEQUENCE</scope>
    <source>
        <strain evidence="8">CHK180-15479</strain>
    </source>
</reference>
<dbReference type="PRINTS" id="PR00992">
    <property type="entry name" value="ALARACEMASE"/>
</dbReference>
<dbReference type="InterPro" id="IPR011079">
    <property type="entry name" value="Ala_racemase_C"/>
</dbReference>
<dbReference type="InterPro" id="IPR029066">
    <property type="entry name" value="PLP-binding_barrel"/>
</dbReference>
<keyword evidence="3 4" id="KW-0413">Isomerase</keyword>
<feature type="binding site" evidence="4 6">
    <location>
        <position position="138"/>
    </location>
    <ligand>
        <name>substrate</name>
    </ligand>
</feature>
<dbReference type="Proteomes" id="UP000823910">
    <property type="component" value="Unassembled WGS sequence"/>
</dbReference>
<evidence type="ECO:0000256" key="6">
    <source>
        <dbReference type="PIRSR" id="PIRSR600821-52"/>
    </source>
</evidence>
<keyword evidence="2 4" id="KW-0663">Pyridoxal phosphate</keyword>
<dbReference type="SUPFAM" id="SSF50621">
    <property type="entry name" value="Alanine racemase C-terminal domain-like"/>
    <property type="match status" value="1"/>
</dbReference>
<sequence length="388" mass="42277">MEHTILSDTRILIDLDRIAGNMRAVKNMAGPQVTVAAVVKADAYGHGAAAIAPTLMENGAGLLAVANLAEALELKKAYPQYPVFIMGLTPDRLLPLVVEYGIIQTVDTLHQAQVLSRLAGEQKKTAVIHIKYDTGFHRLGFPAVPKSLEEIRQICALPGIDAQGFYSHLALKDDASNKAQFTAFMEAADALKQMGCTFRFRHIADSISGVDDPEYRLDMIRTGALLYGLKGFHRGTLAIRQALTFRTRISHISHVKKGEGVSYDYVWTASQDTRVGTLPFGYADGYPRCLGNGKGVVLICGKRVPIIGVLCMDQCMVDLTGIPQARVGDEVIIYGNGSDAAPDIQEISQLAGTNKNEIAARLTRRPPRVYIHGDQCAEESRDKREASL</sequence>
<dbReference type="PANTHER" id="PTHR30511">
    <property type="entry name" value="ALANINE RACEMASE"/>
    <property type="match status" value="1"/>
</dbReference>
<evidence type="ECO:0000256" key="1">
    <source>
        <dbReference type="ARBA" id="ARBA00001933"/>
    </source>
</evidence>
<dbReference type="PROSITE" id="PS00395">
    <property type="entry name" value="ALANINE_RACEMASE"/>
    <property type="match status" value="1"/>
</dbReference>
<dbReference type="InterPro" id="IPR000821">
    <property type="entry name" value="Ala_racemase"/>
</dbReference>
<evidence type="ECO:0000256" key="3">
    <source>
        <dbReference type="ARBA" id="ARBA00023235"/>
    </source>
</evidence>
<comment type="similarity">
    <text evidence="4">Belongs to the alanine racemase family.</text>
</comment>
<dbReference type="GO" id="GO:0030170">
    <property type="term" value="F:pyridoxal phosphate binding"/>
    <property type="evidence" value="ECO:0007669"/>
    <property type="project" value="UniProtKB-UniRule"/>
</dbReference>
<evidence type="ECO:0000313" key="9">
    <source>
        <dbReference type="Proteomes" id="UP000823910"/>
    </source>
</evidence>
<feature type="domain" description="Alanine racemase C-terminal" evidence="7">
    <location>
        <begin position="242"/>
        <end position="371"/>
    </location>
</feature>
<evidence type="ECO:0000256" key="5">
    <source>
        <dbReference type="PIRSR" id="PIRSR600821-50"/>
    </source>
</evidence>
<evidence type="ECO:0000256" key="2">
    <source>
        <dbReference type="ARBA" id="ARBA00022898"/>
    </source>
</evidence>
<comment type="catalytic activity">
    <reaction evidence="4">
        <text>L-alanine = D-alanine</text>
        <dbReference type="Rhea" id="RHEA:20249"/>
        <dbReference type="ChEBI" id="CHEBI:57416"/>
        <dbReference type="ChEBI" id="CHEBI:57972"/>
        <dbReference type="EC" id="5.1.1.1"/>
    </reaction>
</comment>
<dbReference type="Pfam" id="PF00842">
    <property type="entry name" value="Ala_racemase_C"/>
    <property type="match status" value="1"/>
</dbReference>
<dbReference type="GO" id="GO:0030632">
    <property type="term" value="P:D-alanine biosynthetic process"/>
    <property type="evidence" value="ECO:0007669"/>
    <property type="project" value="UniProtKB-UniRule"/>
</dbReference>
<dbReference type="InterPro" id="IPR001608">
    <property type="entry name" value="Ala_racemase_N"/>
</dbReference>
<comment type="caution">
    <text evidence="8">The sequence shown here is derived from an EMBL/GenBank/DDBJ whole genome shotgun (WGS) entry which is preliminary data.</text>
</comment>
<dbReference type="GO" id="GO:0008784">
    <property type="term" value="F:alanine racemase activity"/>
    <property type="evidence" value="ECO:0007669"/>
    <property type="project" value="UniProtKB-UniRule"/>
</dbReference>
<feature type="binding site" evidence="4 6">
    <location>
        <position position="312"/>
    </location>
    <ligand>
        <name>substrate</name>
    </ligand>
</feature>
<comment type="pathway">
    <text evidence="4">Amino-acid biosynthesis; D-alanine biosynthesis; D-alanine from L-alanine: step 1/1.</text>
</comment>
<dbReference type="Pfam" id="PF01168">
    <property type="entry name" value="Ala_racemase_N"/>
    <property type="match status" value="1"/>
</dbReference>
<protein>
    <recommendedName>
        <fullName evidence="4">Alanine racemase</fullName>
        <ecNumber evidence="4">5.1.1.1</ecNumber>
    </recommendedName>
</protein>
<comment type="cofactor">
    <cofactor evidence="1 4 5">
        <name>pyridoxal 5'-phosphate</name>
        <dbReference type="ChEBI" id="CHEBI:597326"/>
    </cofactor>
</comment>
<feature type="active site" description="Proton acceptor; specific for D-alanine" evidence="4">
    <location>
        <position position="40"/>
    </location>
</feature>
<reference evidence="8" key="1">
    <citation type="journal article" date="2021" name="PeerJ">
        <title>Extensive microbial diversity within the chicken gut microbiome revealed by metagenomics and culture.</title>
        <authorList>
            <person name="Gilroy R."/>
            <person name="Ravi A."/>
            <person name="Getino M."/>
            <person name="Pursley I."/>
            <person name="Horton D.L."/>
            <person name="Alikhan N.F."/>
            <person name="Baker D."/>
            <person name="Gharbi K."/>
            <person name="Hall N."/>
            <person name="Watson M."/>
            <person name="Adriaenssens E.M."/>
            <person name="Foster-Nyarko E."/>
            <person name="Jarju S."/>
            <person name="Secka A."/>
            <person name="Antonio M."/>
            <person name="Oren A."/>
            <person name="Chaudhuri R.R."/>
            <person name="La Ragione R."/>
            <person name="Hildebrand F."/>
            <person name="Pallen M.J."/>
        </authorList>
    </citation>
    <scope>NUCLEOTIDE SEQUENCE</scope>
    <source>
        <strain evidence="8">CHK180-15479</strain>
    </source>
</reference>
<gene>
    <name evidence="8" type="primary">alr</name>
    <name evidence="8" type="ORF">H9704_00460</name>
</gene>
<dbReference type="FunFam" id="3.20.20.10:FF:000002">
    <property type="entry name" value="Alanine racemase"/>
    <property type="match status" value="1"/>
</dbReference>
<comment type="function">
    <text evidence="4">Catalyzes the interconversion of L-alanine and D-alanine. May also act on other amino acids.</text>
</comment>
<dbReference type="AlphaFoldDB" id="A0A9D2MXJ0"/>
<dbReference type="InterPro" id="IPR020622">
    <property type="entry name" value="Ala_racemase_pyridoxalP-BS"/>
</dbReference>
<dbReference type="CDD" id="cd00430">
    <property type="entry name" value="PLPDE_III_AR"/>
    <property type="match status" value="1"/>
</dbReference>
<name>A0A9D2MXJ0_9FIRM</name>
<evidence type="ECO:0000313" key="8">
    <source>
        <dbReference type="EMBL" id="HJC04632.1"/>
    </source>
</evidence>
<feature type="active site" description="Proton acceptor; specific for L-alanine" evidence="4">
    <location>
        <position position="263"/>
    </location>
</feature>
<dbReference type="SUPFAM" id="SSF51419">
    <property type="entry name" value="PLP-binding barrel"/>
    <property type="match status" value="1"/>
</dbReference>
<organism evidence="8 9">
    <name type="scientific">Candidatus Enterocloster excrementipullorum</name>
    <dbReference type="NCBI Taxonomy" id="2838559"/>
    <lineage>
        <taxon>Bacteria</taxon>
        <taxon>Bacillati</taxon>
        <taxon>Bacillota</taxon>
        <taxon>Clostridia</taxon>
        <taxon>Lachnospirales</taxon>
        <taxon>Lachnospiraceae</taxon>
        <taxon>Enterocloster</taxon>
    </lineage>
</organism>
<accession>A0A9D2MXJ0</accession>